<feature type="non-terminal residue" evidence="2">
    <location>
        <position position="1"/>
    </location>
</feature>
<name>A0A0L0F0D8_9EUKA</name>
<dbReference type="Proteomes" id="UP000054560">
    <property type="component" value="Unassembled WGS sequence"/>
</dbReference>
<gene>
    <name evidence="2" type="ORF">SARC_17895</name>
</gene>
<dbReference type="GeneID" id="25918399"/>
<reference evidence="2 3" key="1">
    <citation type="submission" date="2011-02" db="EMBL/GenBank/DDBJ databases">
        <title>The Genome Sequence of Sphaeroforma arctica JP610.</title>
        <authorList>
            <consortium name="The Broad Institute Genome Sequencing Platform"/>
            <person name="Russ C."/>
            <person name="Cuomo C."/>
            <person name="Young S.K."/>
            <person name="Zeng Q."/>
            <person name="Gargeya S."/>
            <person name="Alvarado L."/>
            <person name="Berlin A."/>
            <person name="Chapman S.B."/>
            <person name="Chen Z."/>
            <person name="Freedman E."/>
            <person name="Gellesch M."/>
            <person name="Goldberg J."/>
            <person name="Griggs A."/>
            <person name="Gujja S."/>
            <person name="Heilman E."/>
            <person name="Heiman D."/>
            <person name="Howarth C."/>
            <person name="Mehta T."/>
            <person name="Neiman D."/>
            <person name="Pearson M."/>
            <person name="Roberts A."/>
            <person name="Saif S."/>
            <person name="Shea T."/>
            <person name="Shenoy N."/>
            <person name="Sisk P."/>
            <person name="Stolte C."/>
            <person name="Sykes S."/>
            <person name="White J."/>
            <person name="Yandava C."/>
            <person name="Burger G."/>
            <person name="Gray M.W."/>
            <person name="Holland P.W.H."/>
            <person name="King N."/>
            <person name="Lang F.B.F."/>
            <person name="Roger A.J."/>
            <person name="Ruiz-Trillo I."/>
            <person name="Haas B."/>
            <person name="Nusbaum C."/>
            <person name="Birren B."/>
        </authorList>
    </citation>
    <scope>NUCLEOTIDE SEQUENCE [LARGE SCALE GENOMIC DNA]</scope>
    <source>
        <strain evidence="2 3">JP610</strain>
    </source>
</reference>
<dbReference type="EMBL" id="KQ254210">
    <property type="protein sequence ID" value="KNC69593.1"/>
    <property type="molecule type" value="Genomic_DNA"/>
</dbReference>
<feature type="region of interest" description="Disordered" evidence="1">
    <location>
        <begin position="1"/>
        <end position="55"/>
    </location>
</feature>
<sequence>VDENAPEVPTATEPNSAVGTELSEENDIPLMPEMDDDLMPMEDLVPMDGDEPSPKRIRLDGDEAEAEAEVEGQGQVVVNEDGVGLDLSLDVVAEGPNADQE</sequence>
<evidence type="ECO:0000313" key="2">
    <source>
        <dbReference type="EMBL" id="KNC69593.1"/>
    </source>
</evidence>
<accession>A0A0L0F0D8</accession>
<feature type="compositionally biased region" description="Acidic residues" evidence="1">
    <location>
        <begin position="22"/>
        <end position="40"/>
    </location>
</feature>
<proteinExistence type="predicted"/>
<dbReference type="AlphaFoldDB" id="A0A0L0F0D8"/>
<evidence type="ECO:0000256" key="1">
    <source>
        <dbReference type="SAM" id="MobiDB-lite"/>
    </source>
</evidence>
<organism evidence="2 3">
    <name type="scientific">Sphaeroforma arctica JP610</name>
    <dbReference type="NCBI Taxonomy" id="667725"/>
    <lineage>
        <taxon>Eukaryota</taxon>
        <taxon>Ichthyosporea</taxon>
        <taxon>Ichthyophonida</taxon>
        <taxon>Sphaeroforma</taxon>
    </lineage>
</organism>
<dbReference type="RefSeq" id="XP_014143495.1">
    <property type="nucleotide sequence ID" value="XM_014288020.1"/>
</dbReference>
<protein>
    <submittedName>
        <fullName evidence="2">Uncharacterized protein</fullName>
    </submittedName>
</protein>
<keyword evidence="3" id="KW-1185">Reference proteome</keyword>
<evidence type="ECO:0000313" key="3">
    <source>
        <dbReference type="Proteomes" id="UP000054560"/>
    </source>
</evidence>
<feature type="non-terminal residue" evidence="2">
    <location>
        <position position="101"/>
    </location>
</feature>